<dbReference type="PROSITE" id="PS51257">
    <property type="entry name" value="PROKAR_LIPOPROTEIN"/>
    <property type="match status" value="1"/>
</dbReference>
<dbReference type="AlphaFoldDB" id="A0A1H0VU39"/>
<protein>
    <recommendedName>
        <fullName evidence="4">Repeat domain-containing protein</fullName>
    </recommendedName>
</protein>
<evidence type="ECO:0000313" key="3">
    <source>
        <dbReference type="Proteomes" id="UP000199073"/>
    </source>
</evidence>
<evidence type="ECO:0000256" key="1">
    <source>
        <dbReference type="SAM" id="SignalP"/>
    </source>
</evidence>
<gene>
    <name evidence="2" type="ORF">SAMN05660330_04235</name>
</gene>
<dbReference type="EMBL" id="FNJI01000065">
    <property type="protein sequence ID" value="SDP81894.1"/>
    <property type="molecule type" value="Genomic_DNA"/>
</dbReference>
<dbReference type="Proteomes" id="UP000199073">
    <property type="component" value="Unassembled WGS sequence"/>
</dbReference>
<reference evidence="2 3" key="1">
    <citation type="submission" date="2016-10" db="EMBL/GenBank/DDBJ databases">
        <authorList>
            <person name="de Groot N.N."/>
        </authorList>
    </citation>
    <scope>NUCLEOTIDE SEQUENCE [LARGE SCALE GENOMIC DNA]</scope>
    <source>
        <strain evidence="2 3">DSM 12130</strain>
    </source>
</reference>
<name>A0A1H0VU39_9BACT</name>
<evidence type="ECO:0008006" key="4">
    <source>
        <dbReference type="Google" id="ProtNLM"/>
    </source>
</evidence>
<evidence type="ECO:0000313" key="2">
    <source>
        <dbReference type="EMBL" id="SDP81894.1"/>
    </source>
</evidence>
<dbReference type="RefSeq" id="WP_092226110.1">
    <property type="nucleotide sequence ID" value="NZ_FNJI01000065.1"/>
</dbReference>
<accession>A0A1H0VU39</accession>
<organism evidence="2 3">
    <name type="scientific">Desulforhopalus singaporensis</name>
    <dbReference type="NCBI Taxonomy" id="91360"/>
    <lineage>
        <taxon>Bacteria</taxon>
        <taxon>Pseudomonadati</taxon>
        <taxon>Thermodesulfobacteriota</taxon>
        <taxon>Desulfobulbia</taxon>
        <taxon>Desulfobulbales</taxon>
        <taxon>Desulfocapsaceae</taxon>
        <taxon>Desulforhopalus</taxon>
    </lineage>
</organism>
<keyword evidence="3" id="KW-1185">Reference proteome</keyword>
<proteinExistence type="predicted"/>
<feature type="signal peptide" evidence="1">
    <location>
        <begin position="1"/>
        <end position="23"/>
    </location>
</feature>
<keyword evidence="1" id="KW-0732">Signal</keyword>
<feature type="chain" id="PRO_5011507307" description="Repeat domain-containing protein" evidence="1">
    <location>
        <begin position="24"/>
        <end position="267"/>
    </location>
</feature>
<sequence>MNASKNLAVLVFLLFLLVGCAQQHTINNELFPKTEVISELLLPDIELKIVCQKQKDSVYVSYIGDEKGKILLVVFTHEKFKEPRKNIYAGTTSGGLPPGATLNWGYVFDRNHDGKVDYLSFLDGGNVVVPDGWQGDLPNLNKAITAEELKFIMANMRLVFWHMVDDNFDGFPDRVIVSLRNIDNGLIDGLMDARDSDFDGNFDFCKSYQGNFSYENGDCIKSENGYKVQGKQISGLQEVPPNSKPSFYRIMNEVADECNLSDDSYYY</sequence>